<gene>
    <name evidence="2" type="ORF">C427_0086</name>
</gene>
<organism evidence="2 3">
    <name type="scientific">Paraglaciecola psychrophila 170</name>
    <dbReference type="NCBI Taxonomy" id="1129794"/>
    <lineage>
        <taxon>Bacteria</taxon>
        <taxon>Pseudomonadati</taxon>
        <taxon>Pseudomonadota</taxon>
        <taxon>Gammaproteobacteria</taxon>
        <taxon>Alteromonadales</taxon>
        <taxon>Alteromonadaceae</taxon>
        <taxon>Paraglaciecola</taxon>
    </lineage>
</organism>
<dbReference type="eggNOG" id="COG0412">
    <property type="taxonomic scope" value="Bacteria"/>
</dbReference>
<reference evidence="2 3" key="1">
    <citation type="journal article" date="2013" name="Genome Announc.">
        <title>Complete Genome Sequence of Glaciecola psychrophila Strain 170T.</title>
        <authorList>
            <person name="Yin J."/>
            <person name="Chen J."/>
            <person name="Liu G."/>
            <person name="Yu Y."/>
            <person name="Song L."/>
            <person name="Wang X."/>
            <person name="Qu X."/>
        </authorList>
    </citation>
    <scope>NUCLEOTIDE SEQUENCE [LARGE SCALE GENOMIC DNA]</scope>
    <source>
        <strain evidence="2 3">170</strain>
    </source>
</reference>
<evidence type="ECO:0000256" key="1">
    <source>
        <dbReference type="ARBA" id="ARBA00022801"/>
    </source>
</evidence>
<dbReference type="GO" id="GO:0052689">
    <property type="term" value="F:carboxylic ester hydrolase activity"/>
    <property type="evidence" value="ECO:0007669"/>
    <property type="project" value="UniProtKB-ARBA"/>
</dbReference>
<keyword evidence="3" id="KW-1185">Reference proteome</keyword>
<dbReference type="PANTHER" id="PTHR22946">
    <property type="entry name" value="DIENELACTONE HYDROLASE DOMAIN-CONTAINING PROTEIN-RELATED"/>
    <property type="match status" value="1"/>
</dbReference>
<proteinExistence type="predicted"/>
<dbReference type="eggNOG" id="COG1506">
    <property type="taxonomic scope" value="Bacteria"/>
</dbReference>
<dbReference type="PATRIC" id="fig|1129794.4.peg.82"/>
<evidence type="ECO:0000313" key="3">
    <source>
        <dbReference type="Proteomes" id="UP000011864"/>
    </source>
</evidence>
<sequence length="445" mass="50085">MTISSCKNITLITKKSAVDWSTPDIPNLNILSIDNLRLRNYGSEFVWLEEWQRKNTSYRSVIAAYMSDGLRVYARIDIPNKPPPEQGYPVVLFSHGWVGLDNAKDFDFFVDSESSQGQYLHALAEDGFVVITPGWRGHGTINGINADGIEFMQRWDNATYISPIFYAIDMLNALESIQSLTTSKWGHGSINIDLDKVSLSGHSQGGDSALLVLAIAGESSMVKQPISGASIFSGCFLPRLKQGELYSSMSMSPQAFLAGDGSWTSSASSYDGQVNPDFQFGFPADWIGTPNPPDWTWQNKMWSTSTVKQAFEKKYDEMYNTLQKNHLTADLYTLETNNMGRTVIQHPNHIQAAYAATSPIYYPQYLQEPLALHHSDRDYYSPSKWNQELVQTILKSGGSAVNFEYPGNTHSLTISQHKWFSENYNQTGLNRMITHDINWFKNSKK</sequence>
<dbReference type="SUPFAM" id="SSF53474">
    <property type="entry name" value="alpha/beta-Hydrolases"/>
    <property type="match status" value="1"/>
</dbReference>
<accession>M4RF73</accession>
<dbReference type="Proteomes" id="UP000011864">
    <property type="component" value="Chromosome"/>
</dbReference>
<dbReference type="KEGG" id="gps:C427_0086"/>
<dbReference type="InterPro" id="IPR050261">
    <property type="entry name" value="FrsA_esterase"/>
</dbReference>
<dbReference type="STRING" id="1129794.C427_0086"/>
<dbReference type="HOGENOM" id="CLU_615147_0_0_6"/>
<keyword evidence="1" id="KW-0378">Hydrolase</keyword>
<dbReference type="InterPro" id="IPR029058">
    <property type="entry name" value="AB_hydrolase_fold"/>
</dbReference>
<dbReference type="PANTHER" id="PTHR22946:SF9">
    <property type="entry name" value="POLYKETIDE TRANSFERASE AF380"/>
    <property type="match status" value="1"/>
</dbReference>
<evidence type="ECO:0000313" key="2">
    <source>
        <dbReference type="EMBL" id="AGH42196.1"/>
    </source>
</evidence>
<protein>
    <submittedName>
        <fullName evidence="2">Uncharacterized protein</fullName>
    </submittedName>
</protein>
<name>M4RF73_9ALTE</name>
<dbReference type="EMBL" id="CP003837">
    <property type="protein sequence ID" value="AGH42196.1"/>
    <property type="molecule type" value="Genomic_DNA"/>
</dbReference>
<dbReference type="Gene3D" id="3.40.50.1820">
    <property type="entry name" value="alpha/beta hydrolase"/>
    <property type="match status" value="1"/>
</dbReference>
<dbReference type="AlphaFoldDB" id="M4RF73"/>